<keyword evidence="8" id="KW-1185">Reference proteome</keyword>
<evidence type="ECO:0000259" key="6">
    <source>
        <dbReference type="Pfam" id="PF16541"/>
    </source>
</evidence>
<evidence type="ECO:0000256" key="4">
    <source>
        <dbReference type="ARBA" id="ARBA00023157"/>
    </source>
</evidence>
<comment type="subcellular location">
    <subcellularLocation>
        <location evidence="1">Secreted</location>
    </subcellularLocation>
</comment>
<reference evidence="7" key="1">
    <citation type="journal article" date="2023" name="Mol. Phylogenet. Evol.">
        <title>Genome-scale phylogeny and comparative genomics of the fungal order Sordariales.</title>
        <authorList>
            <person name="Hensen N."/>
            <person name="Bonometti L."/>
            <person name="Westerberg I."/>
            <person name="Brannstrom I.O."/>
            <person name="Guillou S."/>
            <person name="Cros-Aarteil S."/>
            <person name="Calhoun S."/>
            <person name="Haridas S."/>
            <person name="Kuo A."/>
            <person name="Mondo S."/>
            <person name="Pangilinan J."/>
            <person name="Riley R."/>
            <person name="LaButti K."/>
            <person name="Andreopoulos B."/>
            <person name="Lipzen A."/>
            <person name="Chen C."/>
            <person name="Yan M."/>
            <person name="Daum C."/>
            <person name="Ng V."/>
            <person name="Clum A."/>
            <person name="Steindorff A."/>
            <person name="Ohm R.A."/>
            <person name="Martin F."/>
            <person name="Silar P."/>
            <person name="Natvig D.O."/>
            <person name="Lalanne C."/>
            <person name="Gautier V."/>
            <person name="Ament-Velasquez S.L."/>
            <person name="Kruys A."/>
            <person name="Hutchinson M.I."/>
            <person name="Powell A.J."/>
            <person name="Barry K."/>
            <person name="Miller A.N."/>
            <person name="Grigoriev I.V."/>
            <person name="Debuchy R."/>
            <person name="Gladieux P."/>
            <person name="Hiltunen Thoren M."/>
            <person name="Johannesson H."/>
        </authorList>
    </citation>
    <scope>NUCLEOTIDE SEQUENCE</scope>
    <source>
        <strain evidence="7">PSN324</strain>
    </source>
</reference>
<dbReference type="Proteomes" id="UP001321749">
    <property type="component" value="Unassembled WGS sequence"/>
</dbReference>
<accession>A0AAV9I1X2</accession>
<dbReference type="GO" id="GO:0005576">
    <property type="term" value="C:extracellular region"/>
    <property type="evidence" value="ECO:0007669"/>
    <property type="project" value="UniProtKB-SubCell"/>
</dbReference>
<feature type="chain" id="PRO_5043339559" description="AA1-like domain-containing protein" evidence="5">
    <location>
        <begin position="25"/>
        <end position="191"/>
    </location>
</feature>
<keyword evidence="3 5" id="KW-0732">Signal</keyword>
<protein>
    <recommendedName>
        <fullName evidence="6">AA1-like domain-containing protein</fullName>
    </recommendedName>
</protein>
<evidence type="ECO:0000256" key="1">
    <source>
        <dbReference type="ARBA" id="ARBA00004613"/>
    </source>
</evidence>
<dbReference type="AlphaFoldDB" id="A0AAV9I1X2"/>
<dbReference type="Pfam" id="PF16541">
    <property type="entry name" value="AltA1"/>
    <property type="match status" value="1"/>
</dbReference>
<proteinExistence type="predicted"/>
<keyword evidence="2" id="KW-0964">Secreted</keyword>
<organism evidence="7 8">
    <name type="scientific">Cladorrhinum samala</name>
    <dbReference type="NCBI Taxonomy" id="585594"/>
    <lineage>
        <taxon>Eukaryota</taxon>
        <taxon>Fungi</taxon>
        <taxon>Dikarya</taxon>
        <taxon>Ascomycota</taxon>
        <taxon>Pezizomycotina</taxon>
        <taxon>Sordariomycetes</taxon>
        <taxon>Sordariomycetidae</taxon>
        <taxon>Sordariales</taxon>
        <taxon>Podosporaceae</taxon>
        <taxon>Cladorrhinum</taxon>
    </lineage>
</organism>
<evidence type="ECO:0000256" key="3">
    <source>
        <dbReference type="ARBA" id="ARBA00022729"/>
    </source>
</evidence>
<evidence type="ECO:0000256" key="5">
    <source>
        <dbReference type="SAM" id="SignalP"/>
    </source>
</evidence>
<evidence type="ECO:0000313" key="7">
    <source>
        <dbReference type="EMBL" id="KAK4467067.1"/>
    </source>
</evidence>
<feature type="domain" description="AA1-like" evidence="6">
    <location>
        <begin position="61"/>
        <end position="175"/>
    </location>
</feature>
<keyword evidence="4" id="KW-1015">Disulfide bond</keyword>
<sequence>MLTRTTLLPTLLFSLGAAARAVKARQTIFEETCWNRVLDLQWTVDDLSYSASYITPSPSSEQSAWGYVGFTLSSTAVPYTADCVAASTVGFDGQQDYSCTLSEGAPEGASVKFKYDKEGGKLVVEEVVLCSEQEGQTSTFIAKGETAVALECTEESTENNEWKEGEVYKDREVNCTPVDTYLWPSQVIGRE</sequence>
<name>A0AAV9I1X2_9PEZI</name>
<reference evidence="7" key="2">
    <citation type="submission" date="2023-06" db="EMBL/GenBank/DDBJ databases">
        <authorList>
            <consortium name="Lawrence Berkeley National Laboratory"/>
            <person name="Mondo S.J."/>
            <person name="Hensen N."/>
            <person name="Bonometti L."/>
            <person name="Westerberg I."/>
            <person name="Brannstrom I.O."/>
            <person name="Guillou S."/>
            <person name="Cros-Aarteil S."/>
            <person name="Calhoun S."/>
            <person name="Haridas S."/>
            <person name="Kuo A."/>
            <person name="Pangilinan J."/>
            <person name="Riley R."/>
            <person name="Labutti K."/>
            <person name="Andreopoulos B."/>
            <person name="Lipzen A."/>
            <person name="Chen C."/>
            <person name="Yanf M."/>
            <person name="Daum C."/>
            <person name="Ng V."/>
            <person name="Clum A."/>
            <person name="Steindorff A."/>
            <person name="Ohm R."/>
            <person name="Martin F."/>
            <person name="Silar P."/>
            <person name="Natvig D."/>
            <person name="Lalanne C."/>
            <person name="Gautier V."/>
            <person name="Ament-Velasquez S.L."/>
            <person name="Kruys A."/>
            <person name="Hutchinson M.I."/>
            <person name="Powell A.J."/>
            <person name="Barry K."/>
            <person name="Miller A.N."/>
            <person name="Grigoriev I.V."/>
            <person name="Debuchy R."/>
            <person name="Gladieux P."/>
            <person name="Thoren M.H."/>
            <person name="Johannesson H."/>
        </authorList>
    </citation>
    <scope>NUCLEOTIDE SEQUENCE</scope>
    <source>
        <strain evidence="7">PSN324</strain>
    </source>
</reference>
<dbReference type="InterPro" id="IPR032382">
    <property type="entry name" value="AltA1"/>
</dbReference>
<evidence type="ECO:0000256" key="2">
    <source>
        <dbReference type="ARBA" id="ARBA00022525"/>
    </source>
</evidence>
<evidence type="ECO:0000313" key="8">
    <source>
        <dbReference type="Proteomes" id="UP001321749"/>
    </source>
</evidence>
<dbReference type="EMBL" id="MU864928">
    <property type="protein sequence ID" value="KAK4467067.1"/>
    <property type="molecule type" value="Genomic_DNA"/>
</dbReference>
<gene>
    <name evidence="7" type="ORF">QBC42DRAFT_257594</name>
</gene>
<feature type="signal peptide" evidence="5">
    <location>
        <begin position="1"/>
        <end position="24"/>
    </location>
</feature>
<comment type="caution">
    <text evidence="7">The sequence shown here is derived from an EMBL/GenBank/DDBJ whole genome shotgun (WGS) entry which is preliminary data.</text>
</comment>